<evidence type="ECO:0000256" key="1">
    <source>
        <dbReference type="SAM" id="MobiDB-lite"/>
    </source>
</evidence>
<feature type="region of interest" description="Disordered" evidence="1">
    <location>
        <begin position="1"/>
        <end position="22"/>
    </location>
</feature>
<reference evidence="2" key="1">
    <citation type="submission" date="2017-05" db="UniProtKB">
        <authorList>
            <consortium name="EnsemblMetazoa"/>
        </authorList>
    </citation>
    <scope>IDENTIFICATION</scope>
</reference>
<sequence length="50" mass="5792">MTKETSHGRMRGGSTRGMTQYELNEATPTMLKKFIEHETTNSTEVFLREQ</sequence>
<dbReference type="InParanoid" id="A0A1X7TLH8"/>
<dbReference type="EnsemblMetazoa" id="Aqu2.1.15621_001">
    <property type="protein sequence ID" value="Aqu2.1.15621_001"/>
    <property type="gene ID" value="Aqu2.1.15621"/>
</dbReference>
<protein>
    <submittedName>
        <fullName evidence="2">Uncharacterized protein</fullName>
    </submittedName>
</protein>
<accession>A0A1X7TLH8</accession>
<dbReference type="AlphaFoldDB" id="A0A1X7TLH8"/>
<organism evidence="2">
    <name type="scientific">Amphimedon queenslandica</name>
    <name type="common">Sponge</name>
    <dbReference type="NCBI Taxonomy" id="400682"/>
    <lineage>
        <taxon>Eukaryota</taxon>
        <taxon>Metazoa</taxon>
        <taxon>Porifera</taxon>
        <taxon>Demospongiae</taxon>
        <taxon>Heteroscleromorpha</taxon>
        <taxon>Haplosclerida</taxon>
        <taxon>Niphatidae</taxon>
        <taxon>Amphimedon</taxon>
    </lineage>
</organism>
<evidence type="ECO:0000313" key="2">
    <source>
        <dbReference type="EnsemblMetazoa" id="Aqu2.1.15621_001"/>
    </source>
</evidence>
<proteinExistence type="predicted"/>
<name>A0A1X7TLH8_AMPQE</name>